<accession>A0A9P6UNE9</accession>
<protein>
    <submittedName>
        <fullName evidence="1">Uncharacterized protein</fullName>
    </submittedName>
</protein>
<keyword evidence="2" id="KW-1185">Reference proteome</keyword>
<evidence type="ECO:0000313" key="2">
    <source>
        <dbReference type="Proteomes" id="UP000823405"/>
    </source>
</evidence>
<proteinExistence type="predicted"/>
<comment type="caution">
    <text evidence="1">The sequence shown here is derived from an EMBL/GenBank/DDBJ whole genome shotgun (WGS) entry which is preliminary data.</text>
</comment>
<sequence length="166" mass="20029">MPSPTKFDKVILADHLEEIERLEEEEAHWKQFLYLPETTLRYYKKPIFVTQDINHDQDVARRQLYETRLSIVRLLARVQQWLFQFKTDDPTFVHHHRRSMTEVCLNKMKFLENESLAYVDDQFSWGMPKKLVMAEEGGKYLNWEALKRNQELTTIYRAIYNDLLAC</sequence>
<dbReference type="AlphaFoldDB" id="A0A9P6UNE9"/>
<reference evidence="1" key="1">
    <citation type="journal article" date="2020" name="Fungal Divers.">
        <title>Resolving the Mortierellaceae phylogeny through synthesis of multi-gene phylogenetics and phylogenomics.</title>
        <authorList>
            <person name="Vandepol N."/>
            <person name="Liber J."/>
            <person name="Desiro A."/>
            <person name="Na H."/>
            <person name="Kennedy M."/>
            <person name="Barry K."/>
            <person name="Grigoriev I.V."/>
            <person name="Miller A.N."/>
            <person name="O'Donnell K."/>
            <person name="Stajich J.E."/>
            <person name="Bonito G."/>
        </authorList>
    </citation>
    <scope>NUCLEOTIDE SEQUENCE</scope>
    <source>
        <strain evidence="1">NVP60</strain>
    </source>
</reference>
<organism evidence="1 2">
    <name type="scientific">Linnemannia gamsii</name>
    <dbReference type="NCBI Taxonomy" id="64522"/>
    <lineage>
        <taxon>Eukaryota</taxon>
        <taxon>Fungi</taxon>
        <taxon>Fungi incertae sedis</taxon>
        <taxon>Mucoromycota</taxon>
        <taxon>Mortierellomycotina</taxon>
        <taxon>Mortierellomycetes</taxon>
        <taxon>Mortierellales</taxon>
        <taxon>Mortierellaceae</taxon>
        <taxon>Linnemannia</taxon>
    </lineage>
</organism>
<dbReference type="EMBL" id="JAAAIN010000622">
    <property type="protein sequence ID" value="KAG0312363.1"/>
    <property type="molecule type" value="Genomic_DNA"/>
</dbReference>
<dbReference type="OrthoDB" id="2345989at2759"/>
<gene>
    <name evidence="1" type="ORF">BGZ97_011250</name>
</gene>
<dbReference type="Proteomes" id="UP000823405">
    <property type="component" value="Unassembled WGS sequence"/>
</dbReference>
<evidence type="ECO:0000313" key="1">
    <source>
        <dbReference type="EMBL" id="KAG0312363.1"/>
    </source>
</evidence>
<name>A0A9P6UNE9_9FUNG</name>